<organism evidence="3 4">
    <name type="scientific">Enterocloster clostridioformis</name>
    <dbReference type="NCBI Taxonomy" id="1531"/>
    <lineage>
        <taxon>Bacteria</taxon>
        <taxon>Bacillati</taxon>
        <taxon>Bacillota</taxon>
        <taxon>Clostridia</taxon>
        <taxon>Lachnospirales</taxon>
        <taxon>Lachnospiraceae</taxon>
        <taxon>Enterocloster</taxon>
    </lineage>
</organism>
<evidence type="ECO:0000313" key="3">
    <source>
        <dbReference type="EMBL" id="SET18507.1"/>
    </source>
</evidence>
<reference evidence="3 4" key="1">
    <citation type="submission" date="2016-10" db="EMBL/GenBank/DDBJ databases">
        <authorList>
            <person name="Varghese N."/>
            <person name="Submissions S."/>
        </authorList>
    </citation>
    <scope>NUCLEOTIDE SEQUENCE [LARGE SCALE GENOMIC DNA]</scope>
    <source>
        <strain evidence="3 4">NLAE-zl-C196</strain>
    </source>
</reference>
<feature type="domain" description="Glycosyltransferase subfamily 4-like N-terminal" evidence="2">
    <location>
        <begin position="18"/>
        <end position="173"/>
    </location>
</feature>
<dbReference type="RefSeq" id="WP_027640301.1">
    <property type="nucleotide sequence ID" value="NZ_FOIO01000002.1"/>
</dbReference>
<dbReference type="EMBL" id="FOIO01000002">
    <property type="protein sequence ID" value="SET18507.1"/>
    <property type="molecule type" value="Genomic_DNA"/>
</dbReference>
<dbReference type="PANTHER" id="PTHR45947">
    <property type="entry name" value="SULFOQUINOVOSYL TRANSFERASE SQD2"/>
    <property type="match status" value="1"/>
</dbReference>
<protein>
    <submittedName>
        <fullName evidence="3">Rhamnosyl/mannosyltransferase</fullName>
    </submittedName>
</protein>
<dbReference type="InterPro" id="IPR050194">
    <property type="entry name" value="Glycosyltransferase_grp1"/>
</dbReference>
<dbReference type="Pfam" id="PF13439">
    <property type="entry name" value="Glyco_transf_4"/>
    <property type="match status" value="1"/>
</dbReference>
<dbReference type="InterPro" id="IPR001296">
    <property type="entry name" value="Glyco_trans_1"/>
</dbReference>
<gene>
    <name evidence="3" type="ORF">SAMN05216521_100258</name>
</gene>
<name>A0A1I0CG74_9FIRM</name>
<dbReference type="Proteomes" id="UP000182121">
    <property type="component" value="Unassembled WGS sequence"/>
</dbReference>
<dbReference type="InterPro" id="IPR028098">
    <property type="entry name" value="Glyco_trans_4-like_N"/>
</dbReference>
<dbReference type="Gene3D" id="3.40.50.2000">
    <property type="entry name" value="Glycogen Phosphorylase B"/>
    <property type="match status" value="2"/>
</dbReference>
<dbReference type="PANTHER" id="PTHR45947:SF3">
    <property type="entry name" value="SULFOQUINOVOSYL TRANSFERASE SQD2"/>
    <property type="match status" value="1"/>
</dbReference>
<dbReference type="GO" id="GO:0016757">
    <property type="term" value="F:glycosyltransferase activity"/>
    <property type="evidence" value="ECO:0007669"/>
    <property type="project" value="UniProtKB-KW"/>
</dbReference>
<feature type="domain" description="Glycosyl transferase family 1" evidence="1">
    <location>
        <begin position="190"/>
        <end position="346"/>
    </location>
</feature>
<keyword evidence="3" id="KW-0808">Transferase</keyword>
<sequence>MKKLNVLQVSRMYYPARGGIERVIQDISEGLRDFTDIEVLTCQVKGNEVKEIIHGVPVTRCASRGMLLSLPIAPSFFRNFKTMSKGKDIVHIHLPFPMADLAAVTSGYSGKLVIWWHSDVVRQKKLMLLYRPIMEKCLKRADAIVVASEGHIEGSSYLGPYKDKCHVIPFGVEKNMEKRADEYVKVKTVNSSSDIRFLFVGRLVYYKGCDVLIRAMSQVKYGHLDIVGEGPLKTELTELSEKLGLTDRVSFLGEVADSVLDECFRKCDVFVLPSVEKSEAFGIVQMEAMAYGKPVINTNLKSGVPYVSLHRVTGLTVEAKNSSDLADAMNWLAEHPEAREAYGAAACRRIKEHFSQSNMLKELRTLYEKLIGEEA</sequence>
<accession>A0A1I0CG74</accession>
<dbReference type="Pfam" id="PF00534">
    <property type="entry name" value="Glycos_transf_1"/>
    <property type="match status" value="1"/>
</dbReference>
<evidence type="ECO:0000259" key="2">
    <source>
        <dbReference type="Pfam" id="PF13439"/>
    </source>
</evidence>
<comment type="caution">
    <text evidence="3">The sequence shown here is derived from an EMBL/GenBank/DDBJ whole genome shotgun (WGS) entry which is preliminary data.</text>
</comment>
<proteinExistence type="predicted"/>
<dbReference type="SUPFAM" id="SSF53756">
    <property type="entry name" value="UDP-Glycosyltransferase/glycogen phosphorylase"/>
    <property type="match status" value="1"/>
</dbReference>
<evidence type="ECO:0000313" key="4">
    <source>
        <dbReference type="Proteomes" id="UP000182121"/>
    </source>
</evidence>
<evidence type="ECO:0000259" key="1">
    <source>
        <dbReference type="Pfam" id="PF00534"/>
    </source>
</evidence>
<keyword evidence="3" id="KW-0328">Glycosyltransferase</keyword>
<dbReference type="AlphaFoldDB" id="A0A1I0CG74"/>